<dbReference type="GO" id="GO:0008484">
    <property type="term" value="F:sulfuric ester hydrolase activity"/>
    <property type="evidence" value="ECO:0007669"/>
    <property type="project" value="TreeGrafter"/>
</dbReference>
<protein>
    <submittedName>
        <fullName evidence="4">Sulfatase</fullName>
    </submittedName>
</protein>
<name>A0A2D6YJL4_9DELT</name>
<gene>
    <name evidence="4" type="ORF">CMN54_07865</name>
</gene>
<dbReference type="EMBL" id="NZEX01000090">
    <property type="protein sequence ID" value="MAH63344.1"/>
    <property type="molecule type" value="Genomic_DNA"/>
</dbReference>
<dbReference type="Pfam" id="PF00884">
    <property type="entry name" value="Sulfatase"/>
    <property type="match status" value="1"/>
</dbReference>
<keyword evidence="2" id="KW-0378">Hydrolase</keyword>
<comment type="caution">
    <text evidence="4">The sequence shown here is derived from an EMBL/GenBank/DDBJ whole genome shotgun (WGS) entry which is preliminary data.</text>
</comment>
<dbReference type="InterPro" id="IPR017850">
    <property type="entry name" value="Alkaline_phosphatase_core_sf"/>
</dbReference>
<reference evidence="5" key="1">
    <citation type="submission" date="2017-09" db="EMBL/GenBank/DDBJ databases">
        <title>The Reconstruction of 2,631 Draft Metagenome-Assembled Genomes from the Global Oceans.</title>
        <authorList>
            <person name="Tully B.J."/>
            <person name="Graham E.D."/>
            <person name="Heidelberg J.F."/>
        </authorList>
    </citation>
    <scope>NUCLEOTIDE SEQUENCE [LARGE SCALE GENOMIC DNA]</scope>
</reference>
<dbReference type="CDD" id="cd16148">
    <property type="entry name" value="sulfatase_like"/>
    <property type="match status" value="1"/>
</dbReference>
<evidence type="ECO:0000256" key="1">
    <source>
        <dbReference type="ARBA" id="ARBA00022723"/>
    </source>
</evidence>
<dbReference type="PANTHER" id="PTHR45953">
    <property type="entry name" value="IDURONATE 2-SULFATASE"/>
    <property type="match status" value="1"/>
</dbReference>
<dbReference type="AlphaFoldDB" id="A0A2D6YJL4"/>
<dbReference type="SUPFAM" id="SSF53649">
    <property type="entry name" value="Alkaline phosphatase-like"/>
    <property type="match status" value="1"/>
</dbReference>
<organism evidence="4 5">
    <name type="scientific">SAR324 cluster bacterium</name>
    <dbReference type="NCBI Taxonomy" id="2024889"/>
    <lineage>
        <taxon>Bacteria</taxon>
        <taxon>Deltaproteobacteria</taxon>
        <taxon>SAR324 cluster</taxon>
    </lineage>
</organism>
<accession>A0A2D6YJL4</accession>
<keyword evidence="1" id="KW-0479">Metal-binding</keyword>
<dbReference type="Gene3D" id="3.40.720.10">
    <property type="entry name" value="Alkaline Phosphatase, subunit A"/>
    <property type="match status" value="1"/>
</dbReference>
<sequence>MPARRDMHTGRLSFLHRSWGPLEPFDNSFPEILFKNNVYSHLVSDHYHYWEDGGLTYHNRYDSYEFIRGQEGDAWKAMVQPPWERLKEKYDSNQLSTENRNYFRNNIINREYLLTDEDYPCVQCFNHGIEFLENNHEADNWLLQIETFDPHEPFTAPMRFRNNYKTNWKGGIRDWPKYGKVEELEDEYNELRSNYFALLELCDEQLGRVLDHFDQNDLWSDTGLVVTTDHGFLLGEHDFWAKNRMNMYQEIVNIPFFLYHPNQNQSEECNSLTQTIDICPTILDFFGVDQPLECQGQSLLRVDAASFNHREALIYGYFGGAVNVTNGEYTYHRYPFDLMQQEIFQYTLMPTHIRQHFSVDELQHAKLNDPFDFSKGVPLLKVPVVQRSPIHQYYGPGCMIENDTRLYNIIDDPKQQKMINDPKTESMMTEYISQLMKWNQAPPEAFTRLQI</sequence>
<dbReference type="GO" id="GO:0005737">
    <property type="term" value="C:cytoplasm"/>
    <property type="evidence" value="ECO:0007669"/>
    <property type="project" value="TreeGrafter"/>
</dbReference>
<evidence type="ECO:0000313" key="5">
    <source>
        <dbReference type="Proteomes" id="UP000226525"/>
    </source>
</evidence>
<dbReference type="Proteomes" id="UP000226525">
    <property type="component" value="Unassembled WGS sequence"/>
</dbReference>
<dbReference type="InterPro" id="IPR000917">
    <property type="entry name" value="Sulfatase_N"/>
</dbReference>
<dbReference type="PANTHER" id="PTHR45953:SF1">
    <property type="entry name" value="IDURONATE 2-SULFATASE"/>
    <property type="match status" value="1"/>
</dbReference>
<feature type="domain" description="Sulfatase N-terminal" evidence="3">
    <location>
        <begin position="85"/>
        <end position="288"/>
    </location>
</feature>
<evidence type="ECO:0000259" key="3">
    <source>
        <dbReference type="Pfam" id="PF00884"/>
    </source>
</evidence>
<proteinExistence type="predicted"/>
<evidence type="ECO:0000313" key="4">
    <source>
        <dbReference type="EMBL" id="MAH63344.1"/>
    </source>
</evidence>
<dbReference type="GO" id="GO:0046872">
    <property type="term" value="F:metal ion binding"/>
    <property type="evidence" value="ECO:0007669"/>
    <property type="project" value="UniProtKB-KW"/>
</dbReference>
<evidence type="ECO:0000256" key="2">
    <source>
        <dbReference type="ARBA" id="ARBA00022801"/>
    </source>
</evidence>